<name>A6KTW9_RAT</name>
<sequence length="63" mass="6831">MCLSSAHRNLCIRGYKDRGYAQCTRGLCSCSVRGTSCPPTQTASPTYTSAPAPCFLELLLCRI</sequence>
<reference evidence="2" key="1">
    <citation type="submission" date="2005-09" db="EMBL/GenBank/DDBJ databases">
        <authorList>
            <person name="Mural R.J."/>
            <person name="Li P.W."/>
            <person name="Adams M.D."/>
            <person name="Amanatides P.G."/>
            <person name="Baden-Tillson H."/>
            <person name="Barnstead M."/>
            <person name="Chin S.H."/>
            <person name="Dew I."/>
            <person name="Evans C.A."/>
            <person name="Ferriera S."/>
            <person name="Flanigan M."/>
            <person name="Fosler C."/>
            <person name="Glodek A."/>
            <person name="Gu Z."/>
            <person name="Holt R.A."/>
            <person name="Jennings D."/>
            <person name="Kraft C.L."/>
            <person name="Lu F."/>
            <person name="Nguyen T."/>
            <person name="Nusskern D.R."/>
            <person name="Pfannkoch C.M."/>
            <person name="Sitter C."/>
            <person name="Sutton G.G."/>
            <person name="Venter J.C."/>
            <person name="Wang Z."/>
            <person name="Woodage T."/>
            <person name="Zheng X.H."/>
            <person name="Zhong F."/>
        </authorList>
    </citation>
    <scope>NUCLEOTIDE SEQUENCE [LARGE SCALE GENOMIC DNA]</scope>
    <source>
        <strain>BN</strain>
        <strain evidence="2">Sprague-Dawley</strain>
    </source>
</reference>
<dbReference type="RGD" id="3020">
    <property type="gene designation" value="Lta"/>
</dbReference>
<evidence type="ECO:0000313" key="1">
    <source>
        <dbReference type="EMBL" id="EDL83549.1"/>
    </source>
</evidence>
<proteinExistence type="predicted"/>
<dbReference type="Proteomes" id="UP000234681">
    <property type="component" value="Chromosome 20"/>
</dbReference>
<dbReference type="AlphaFoldDB" id="A6KTW9"/>
<evidence type="ECO:0000313" key="2">
    <source>
        <dbReference type="Proteomes" id="UP000234681"/>
    </source>
</evidence>
<evidence type="ECO:0000313" key="3">
    <source>
        <dbReference type="RGD" id="3020"/>
    </source>
</evidence>
<dbReference type="EMBL" id="CH474121">
    <property type="protein sequence ID" value="EDL83549.1"/>
    <property type="molecule type" value="Genomic_DNA"/>
</dbReference>
<protein>
    <submittedName>
        <fullName evidence="1">Lymphotoxin A</fullName>
    </submittedName>
</protein>
<accession>A6KTW9</accession>
<gene>
    <name evidence="1 3" type="primary">Lta</name>
    <name evidence="1" type="ORF">rCG_38291</name>
</gene>
<organism evidence="1 2">
    <name type="scientific">Rattus norvegicus</name>
    <name type="common">Rat</name>
    <dbReference type="NCBI Taxonomy" id="10116"/>
    <lineage>
        <taxon>Eukaryota</taxon>
        <taxon>Metazoa</taxon>
        <taxon>Chordata</taxon>
        <taxon>Craniata</taxon>
        <taxon>Vertebrata</taxon>
        <taxon>Euteleostomi</taxon>
        <taxon>Mammalia</taxon>
        <taxon>Eutheria</taxon>
        <taxon>Euarchontoglires</taxon>
        <taxon>Glires</taxon>
        <taxon>Rodentia</taxon>
        <taxon>Myomorpha</taxon>
        <taxon>Muroidea</taxon>
        <taxon>Muridae</taxon>
        <taxon>Murinae</taxon>
        <taxon>Rattus</taxon>
    </lineage>
</organism>